<proteinExistence type="predicted"/>
<sequence>MRLHLATASLLLGLALSAVVPPQRGRPDAQTGSGGSRKPAPVRPLTGGEKAVAAEAVLEIVKTTSDLVQSVFPAQDTDACRALVSDLHRKVEFCNNRALDKQRRDKCFCDISQGSLRDELCALTANQNMVSTIMGESKSLCQECRLGQKGCS</sequence>
<protein>
    <submittedName>
        <fullName evidence="3">Uncharacterized protein</fullName>
    </submittedName>
</protein>
<dbReference type="GeneID" id="92083279"/>
<organism evidence="3 4">
    <name type="scientific">Apiospora aurea</name>
    <dbReference type="NCBI Taxonomy" id="335848"/>
    <lineage>
        <taxon>Eukaryota</taxon>
        <taxon>Fungi</taxon>
        <taxon>Dikarya</taxon>
        <taxon>Ascomycota</taxon>
        <taxon>Pezizomycotina</taxon>
        <taxon>Sordariomycetes</taxon>
        <taxon>Xylariomycetidae</taxon>
        <taxon>Amphisphaeriales</taxon>
        <taxon>Apiosporaceae</taxon>
        <taxon>Apiospora</taxon>
    </lineage>
</organism>
<evidence type="ECO:0000313" key="3">
    <source>
        <dbReference type="EMBL" id="KAK7941608.1"/>
    </source>
</evidence>
<dbReference type="EMBL" id="JAQQWE010000009">
    <property type="protein sequence ID" value="KAK7941608.1"/>
    <property type="molecule type" value="Genomic_DNA"/>
</dbReference>
<feature type="region of interest" description="Disordered" evidence="1">
    <location>
        <begin position="22"/>
        <end position="46"/>
    </location>
</feature>
<gene>
    <name evidence="3" type="ORF">PG986_013995</name>
</gene>
<keyword evidence="2" id="KW-0732">Signal</keyword>
<feature type="chain" id="PRO_5045987276" evidence="2">
    <location>
        <begin position="18"/>
        <end position="152"/>
    </location>
</feature>
<dbReference type="RefSeq" id="XP_066694360.1">
    <property type="nucleotide sequence ID" value="XM_066850217.1"/>
</dbReference>
<keyword evidence="4" id="KW-1185">Reference proteome</keyword>
<comment type="caution">
    <text evidence="3">The sequence shown here is derived from an EMBL/GenBank/DDBJ whole genome shotgun (WGS) entry which is preliminary data.</text>
</comment>
<name>A0ABR1PX56_9PEZI</name>
<evidence type="ECO:0000313" key="4">
    <source>
        <dbReference type="Proteomes" id="UP001391051"/>
    </source>
</evidence>
<reference evidence="3 4" key="1">
    <citation type="submission" date="2023-01" db="EMBL/GenBank/DDBJ databases">
        <title>Analysis of 21 Apiospora genomes using comparative genomics revels a genus with tremendous synthesis potential of carbohydrate active enzymes and secondary metabolites.</title>
        <authorList>
            <person name="Sorensen T."/>
        </authorList>
    </citation>
    <scope>NUCLEOTIDE SEQUENCE [LARGE SCALE GENOMIC DNA]</scope>
    <source>
        <strain evidence="3 4">CBS 24483</strain>
    </source>
</reference>
<feature type="signal peptide" evidence="2">
    <location>
        <begin position="1"/>
        <end position="17"/>
    </location>
</feature>
<evidence type="ECO:0000256" key="2">
    <source>
        <dbReference type="SAM" id="SignalP"/>
    </source>
</evidence>
<evidence type="ECO:0000256" key="1">
    <source>
        <dbReference type="SAM" id="MobiDB-lite"/>
    </source>
</evidence>
<dbReference type="Proteomes" id="UP001391051">
    <property type="component" value="Unassembled WGS sequence"/>
</dbReference>
<accession>A0ABR1PX56</accession>